<evidence type="ECO:0000259" key="9">
    <source>
        <dbReference type="SMART" id="SM00839"/>
    </source>
</evidence>
<dbReference type="InterPro" id="IPR046346">
    <property type="entry name" value="Aminoacid_DH-like_N_sf"/>
</dbReference>
<keyword evidence="3 4" id="KW-0560">Oxidoreductase</keyword>
<evidence type="ECO:0000256" key="1">
    <source>
        <dbReference type="ARBA" id="ARBA00006382"/>
    </source>
</evidence>
<dbReference type="InterPro" id="IPR006096">
    <property type="entry name" value="Glu/Leu/Phe/Val/Trp_DH_C"/>
</dbReference>
<feature type="binding site" evidence="6">
    <location>
        <position position="70"/>
    </location>
    <ligand>
        <name>substrate</name>
    </ligand>
</feature>
<dbReference type="PRINTS" id="PR00082">
    <property type="entry name" value="GLFDHDRGNASE"/>
</dbReference>
<name>A0A7D5T4N5_9EURY</name>
<evidence type="ECO:0000256" key="6">
    <source>
        <dbReference type="PIRSR" id="PIRSR000185-2"/>
    </source>
</evidence>
<feature type="binding site" evidence="6">
    <location>
        <position position="221"/>
    </location>
    <ligand>
        <name>NAD(+)</name>
        <dbReference type="ChEBI" id="CHEBI:57540"/>
    </ligand>
</feature>
<dbReference type="Pfam" id="PF00208">
    <property type="entry name" value="ELFV_dehydrog"/>
    <property type="match status" value="1"/>
</dbReference>
<dbReference type="GO" id="GO:0000166">
    <property type="term" value="F:nucleotide binding"/>
    <property type="evidence" value="ECO:0007669"/>
    <property type="project" value="UniProtKB-KW"/>
</dbReference>
<dbReference type="Proteomes" id="UP000509667">
    <property type="component" value="Chromosome"/>
</dbReference>
<keyword evidence="11" id="KW-1185">Reference proteome</keyword>
<comment type="subunit">
    <text evidence="2">Homohexamer.</text>
</comment>
<feature type="binding site" evidence="6">
    <location>
        <position position="350"/>
    </location>
    <ligand>
        <name>substrate</name>
    </ligand>
</feature>
<dbReference type="RefSeq" id="WP_179907759.1">
    <property type="nucleotide sequence ID" value="NZ_CP058910.1"/>
</dbReference>
<dbReference type="PROSITE" id="PS00074">
    <property type="entry name" value="GLFV_DEHYDROGENASE"/>
    <property type="match status" value="1"/>
</dbReference>
<dbReference type="InterPro" id="IPR006095">
    <property type="entry name" value="Glu/Leu/Phe/Val/Trp_DH"/>
</dbReference>
<dbReference type="AlphaFoldDB" id="A0A7D5T4N5"/>
<reference evidence="10 11" key="1">
    <citation type="submission" date="2020-07" db="EMBL/GenBank/DDBJ databases">
        <title>Halosimplex pelagicum sp. nov. and Halosimplex rubrum sp. nov., isolated from salted brown alga Laminaria, and emended description of the genus Halosimplex.</title>
        <authorList>
            <person name="Cui H."/>
        </authorList>
    </citation>
    <scope>NUCLEOTIDE SEQUENCE [LARGE SCALE GENOMIC DNA]</scope>
    <source>
        <strain evidence="10 11">R27</strain>
    </source>
</reference>
<dbReference type="OrthoDB" id="6425at2157"/>
<accession>A0A7D5T4N5</accession>
<dbReference type="CDD" id="cd01076">
    <property type="entry name" value="NAD_bind_1_Glu_DH"/>
    <property type="match status" value="1"/>
</dbReference>
<dbReference type="Pfam" id="PF02812">
    <property type="entry name" value="ELFV_dehydrog_N"/>
    <property type="match status" value="1"/>
</dbReference>
<proteinExistence type="inferred from homology"/>
<sequence>MGSDVNPFESLQEQIDEAAQYLDVDEGTLERLKNPERILETNLAVEMDDGSTEVFRAYRSQFNGDRGPYKGGIRYHPEVSRAEVKALSGWMAYKTATVGVPLGGGKGGIIIDPDDYSEAELERITRAFATELTPIIGEDRDVPAPDVNTGQREMNWIKDTYETLENTTEPGVITGKDISSGGSEGRVEATGRSTVIAAREAFDYLGGDVADATVAVQGYGNAGWISAKLVDEMGADVVAVSDSSGGVYSADGIDPVAAKDHKRETGSVAGFHGADESVTNDELLQLDVDLLIPAALENAIDEEIAEGVQADVISEAANGPITPKGDDVLEDKDVIIVPDILANAGGVTVSYFEWVQNRQRFYWSEQRVNEELEDIVVEQFDTLVDAYEERDLPSMRVAAYVVAIQRVLDAAEQAGTWP</sequence>
<dbReference type="Gene3D" id="3.40.50.10860">
    <property type="entry name" value="Leucine Dehydrogenase, chain A, domain 1"/>
    <property type="match status" value="1"/>
</dbReference>
<evidence type="ECO:0000256" key="5">
    <source>
        <dbReference type="PIRSR" id="PIRSR000185-1"/>
    </source>
</evidence>
<feature type="active site" description="Proton donor" evidence="5">
    <location>
        <position position="106"/>
    </location>
</feature>
<evidence type="ECO:0000256" key="2">
    <source>
        <dbReference type="ARBA" id="ARBA00011643"/>
    </source>
</evidence>
<dbReference type="GO" id="GO:0004352">
    <property type="term" value="F:glutamate dehydrogenase (NAD+) activity"/>
    <property type="evidence" value="ECO:0007669"/>
    <property type="project" value="TreeGrafter"/>
</dbReference>
<feature type="domain" description="Glutamate/phenylalanine/leucine/valine/L-tryptophan dehydrogenase C-terminal" evidence="9">
    <location>
        <begin position="183"/>
        <end position="415"/>
    </location>
</feature>
<dbReference type="InterPro" id="IPR033922">
    <property type="entry name" value="NAD_bind_Glu_DH"/>
</dbReference>
<dbReference type="InterPro" id="IPR033524">
    <property type="entry name" value="Glu/Leu/Phe/Val_DH_AS"/>
</dbReference>
<dbReference type="Gene3D" id="3.40.50.720">
    <property type="entry name" value="NAD(P)-binding Rossmann-like Domain"/>
    <property type="match status" value="1"/>
</dbReference>
<feature type="site" description="Important for catalysis" evidence="7">
    <location>
        <position position="146"/>
    </location>
</feature>
<gene>
    <name evidence="10" type="ORF">HZS55_11315</name>
</gene>
<evidence type="ECO:0000313" key="11">
    <source>
        <dbReference type="Proteomes" id="UP000509667"/>
    </source>
</evidence>
<evidence type="ECO:0000256" key="8">
    <source>
        <dbReference type="RuleBase" id="RU004417"/>
    </source>
</evidence>
<dbReference type="GeneID" id="56078460"/>
<dbReference type="KEGG" id="hrr:HZS55_11315"/>
<evidence type="ECO:0000313" key="10">
    <source>
        <dbReference type="EMBL" id="QLH77850.1"/>
    </source>
</evidence>
<dbReference type="PANTHER" id="PTHR11606:SF13">
    <property type="entry name" value="GLUTAMATE DEHYDROGENASE 1, MITOCHONDRIAL"/>
    <property type="match status" value="1"/>
</dbReference>
<dbReference type="PIRSF" id="PIRSF000185">
    <property type="entry name" value="Glu_DH"/>
    <property type="match status" value="1"/>
</dbReference>
<protein>
    <recommendedName>
        <fullName evidence="4">Glutamate dehydrogenase</fullName>
    </recommendedName>
</protein>
<evidence type="ECO:0000256" key="4">
    <source>
        <dbReference type="PIRNR" id="PIRNR000185"/>
    </source>
</evidence>
<evidence type="ECO:0000256" key="7">
    <source>
        <dbReference type="PIRSR" id="PIRSR000185-3"/>
    </source>
</evidence>
<dbReference type="EMBL" id="CP058910">
    <property type="protein sequence ID" value="QLH77850.1"/>
    <property type="molecule type" value="Genomic_DNA"/>
</dbReference>
<dbReference type="InterPro" id="IPR006097">
    <property type="entry name" value="Glu/Leu/Phe/Val/Trp_DH_dimer"/>
</dbReference>
<keyword evidence="6" id="KW-0547">Nucleotide-binding</keyword>
<dbReference type="GO" id="GO:0006538">
    <property type="term" value="P:L-glutamate catabolic process"/>
    <property type="evidence" value="ECO:0007669"/>
    <property type="project" value="TreeGrafter"/>
</dbReference>
<dbReference type="InterPro" id="IPR036291">
    <property type="entry name" value="NAD(P)-bd_dom_sf"/>
</dbReference>
<dbReference type="InterPro" id="IPR014362">
    <property type="entry name" value="Glu_DH"/>
</dbReference>
<dbReference type="SUPFAM" id="SSF51735">
    <property type="entry name" value="NAD(P)-binding Rossmann-fold domains"/>
    <property type="match status" value="1"/>
</dbReference>
<organism evidence="10 11">
    <name type="scientific">Halosimplex rubrum</name>
    <dbReference type="NCBI Taxonomy" id="869889"/>
    <lineage>
        <taxon>Archaea</taxon>
        <taxon>Methanobacteriati</taxon>
        <taxon>Methanobacteriota</taxon>
        <taxon>Stenosarchaea group</taxon>
        <taxon>Halobacteria</taxon>
        <taxon>Halobacteriales</taxon>
        <taxon>Haloarculaceae</taxon>
        <taxon>Halosimplex</taxon>
    </lineage>
</organism>
<evidence type="ECO:0000256" key="3">
    <source>
        <dbReference type="ARBA" id="ARBA00023002"/>
    </source>
</evidence>
<dbReference type="SUPFAM" id="SSF53223">
    <property type="entry name" value="Aminoacid dehydrogenase-like, N-terminal domain"/>
    <property type="match status" value="1"/>
</dbReference>
<keyword evidence="6" id="KW-0520">NAD</keyword>
<comment type="similarity">
    <text evidence="1 4 8">Belongs to the Glu/Leu/Phe/Val dehydrogenases family.</text>
</comment>
<feature type="binding site" evidence="6">
    <location>
        <position position="190"/>
    </location>
    <ligand>
        <name>NAD(+)</name>
        <dbReference type="ChEBI" id="CHEBI:57540"/>
    </ligand>
</feature>
<dbReference type="SMART" id="SM00839">
    <property type="entry name" value="ELFV_dehydrog"/>
    <property type="match status" value="1"/>
</dbReference>
<feature type="binding site" evidence="6">
    <location>
        <position position="94"/>
    </location>
    <ligand>
        <name>substrate</name>
    </ligand>
</feature>
<dbReference type="PANTHER" id="PTHR11606">
    <property type="entry name" value="GLUTAMATE DEHYDROGENASE"/>
    <property type="match status" value="1"/>
</dbReference>